<dbReference type="AlphaFoldDB" id="A0A1E4QYD6"/>
<reference evidence="1 2" key="1">
    <citation type="submission" date="2016-09" db="EMBL/GenBank/DDBJ databases">
        <title>Draft genome sequence of the soil isolate, Lysinibacillus fusiformis M5, a potential hypoxanthine producer.</title>
        <authorList>
            <person name="Gallegos-Monterrosa R."/>
            <person name="Maroti G."/>
            <person name="Balint B."/>
            <person name="Kovacs A.T."/>
        </authorList>
    </citation>
    <scope>NUCLEOTIDE SEQUENCE [LARGE SCALE GENOMIC DNA]</scope>
    <source>
        <strain evidence="1 2">M5</strain>
    </source>
</reference>
<organism evidence="1 2">
    <name type="scientific">Lysinibacillus fusiformis</name>
    <dbReference type="NCBI Taxonomy" id="28031"/>
    <lineage>
        <taxon>Bacteria</taxon>
        <taxon>Bacillati</taxon>
        <taxon>Bacillota</taxon>
        <taxon>Bacilli</taxon>
        <taxon>Bacillales</taxon>
        <taxon>Bacillaceae</taxon>
        <taxon>Lysinibacillus</taxon>
    </lineage>
</organism>
<sequence length="116" mass="12986">MLLKLVLKNGSELIAAEVRENIESSFNHAPVHSLNMHLKPISNGGKLGVDELMTLFGDPANTQEMTVYKRDHALGEDGLEKFSEWELHEVITGFTILKGVFKDFYSKQLDVILTKG</sequence>
<proteinExistence type="predicted"/>
<dbReference type="EMBL" id="MECQ01000008">
    <property type="protein sequence ID" value="ODV53223.1"/>
    <property type="molecule type" value="Genomic_DNA"/>
</dbReference>
<evidence type="ECO:0000313" key="2">
    <source>
        <dbReference type="Proteomes" id="UP000094784"/>
    </source>
</evidence>
<accession>A0A1E4QYD6</accession>
<evidence type="ECO:0000313" key="1">
    <source>
        <dbReference type="EMBL" id="ODV53223.1"/>
    </source>
</evidence>
<dbReference type="Proteomes" id="UP000094784">
    <property type="component" value="Unassembled WGS sequence"/>
</dbReference>
<comment type="caution">
    <text evidence="1">The sequence shown here is derived from an EMBL/GenBank/DDBJ whole genome shotgun (WGS) entry which is preliminary data.</text>
</comment>
<gene>
    <name evidence="1" type="ORF">BG258_23255</name>
</gene>
<dbReference type="RefSeq" id="WP_025115968.1">
    <property type="nucleotide sequence ID" value="NZ_CP130331.1"/>
</dbReference>
<protein>
    <submittedName>
        <fullName evidence="1">Uncharacterized protein</fullName>
    </submittedName>
</protein>
<name>A0A1E4QYD6_9BACI</name>